<protein>
    <submittedName>
        <fullName evidence="1">Uncharacterized protein</fullName>
    </submittedName>
</protein>
<evidence type="ECO:0000313" key="1">
    <source>
        <dbReference type="EMBL" id="GAA30181.2"/>
    </source>
</evidence>
<gene>
    <name evidence="1" type="ORF">CLF_108905</name>
</gene>
<dbReference type="Proteomes" id="UP000008909">
    <property type="component" value="Unassembled WGS sequence"/>
</dbReference>
<sequence length="298" mass="33352">MSFSPHLENSAQKSFAVLRMIRRTFSRITRMDFQLLCGAYVRPLLEYANPIVYSGRTKDVTLIELVQRAATKLVAGLESVDHETRLAVLDHLPLEYLRLRGDLILIYTLFEQALAKRFSPLTQQTHVGDMVDLTSCSGLLGEWILLQTPIPSATILHRGNICKEVADEYGDSMAWKFSTEVLLGPRNGSGNTGSYGAVLEVAFLSVKKESTATCTASFCNIYDVVLHRPTITRVMPWMSDVSPTAVLILLVPRFGICLKAIREVRIEFYAAEAAEMVAARLLRILAHLWVCELFAGWQ</sequence>
<proteinExistence type="predicted"/>
<organism evidence="1 2">
    <name type="scientific">Clonorchis sinensis</name>
    <name type="common">Chinese liver fluke</name>
    <dbReference type="NCBI Taxonomy" id="79923"/>
    <lineage>
        <taxon>Eukaryota</taxon>
        <taxon>Metazoa</taxon>
        <taxon>Spiralia</taxon>
        <taxon>Lophotrochozoa</taxon>
        <taxon>Platyhelminthes</taxon>
        <taxon>Trematoda</taxon>
        <taxon>Digenea</taxon>
        <taxon>Opisthorchiida</taxon>
        <taxon>Opisthorchiata</taxon>
        <taxon>Opisthorchiidae</taxon>
        <taxon>Clonorchis</taxon>
    </lineage>
</organism>
<dbReference type="AlphaFoldDB" id="H2KUF7"/>
<evidence type="ECO:0000313" key="2">
    <source>
        <dbReference type="Proteomes" id="UP000008909"/>
    </source>
</evidence>
<name>H2KUF7_CLOSI</name>
<keyword evidence="2" id="KW-1185">Reference proteome</keyword>
<dbReference type="EMBL" id="DF144073">
    <property type="protein sequence ID" value="GAA30181.2"/>
    <property type="molecule type" value="Genomic_DNA"/>
</dbReference>
<reference evidence="1" key="1">
    <citation type="journal article" date="2011" name="Genome Biol.">
        <title>The draft genome of the carcinogenic human liver fluke Clonorchis sinensis.</title>
        <authorList>
            <person name="Wang X."/>
            <person name="Chen W."/>
            <person name="Huang Y."/>
            <person name="Sun J."/>
            <person name="Men J."/>
            <person name="Liu H."/>
            <person name="Luo F."/>
            <person name="Guo L."/>
            <person name="Lv X."/>
            <person name="Deng C."/>
            <person name="Zhou C."/>
            <person name="Fan Y."/>
            <person name="Li X."/>
            <person name="Huang L."/>
            <person name="Hu Y."/>
            <person name="Liang C."/>
            <person name="Hu X."/>
            <person name="Xu J."/>
            <person name="Yu X."/>
        </authorList>
    </citation>
    <scope>NUCLEOTIDE SEQUENCE [LARGE SCALE GENOMIC DNA]</scope>
    <source>
        <strain evidence="1">Henan</strain>
    </source>
</reference>
<accession>H2KUF7</accession>